<dbReference type="PANTHER" id="PTHR38165">
    <property type="match status" value="1"/>
</dbReference>
<dbReference type="AlphaFoldDB" id="A0A553HVA2"/>
<feature type="domain" description="GH64" evidence="2">
    <location>
        <begin position="63"/>
        <end position="437"/>
    </location>
</feature>
<dbReference type="PROSITE" id="PS52006">
    <property type="entry name" value="GH64"/>
    <property type="match status" value="1"/>
</dbReference>
<dbReference type="PANTHER" id="PTHR38165:SF1">
    <property type="entry name" value="GLUCANASE B"/>
    <property type="match status" value="1"/>
</dbReference>
<dbReference type="InterPro" id="IPR037398">
    <property type="entry name" value="Glyco_hydro_64_fam"/>
</dbReference>
<evidence type="ECO:0000313" key="3">
    <source>
        <dbReference type="EMBL" id="TRX91888.1"/>
    </source>
</evidence>
<keyword evidence="1" id="KW-0732">Signal</keyword>
<gene>
    <name evidence="3" type="ORF">FHL15_007207</name>
</gene>
<evidence type="ECO:0000313" key="4">
    <source>
        <dbReference type="Proteomes" id="UP000319160"/>
    </source>
</evidence>
<keyword evidence="4" id="KW-1185">Reference proteome</keyword>
<dbReference type="Pfam" id="PF16483">
    <property type="entry name" value="Glyco_hydro_64"/>
    <property type="match status" value="1"/>
</dbReference>
<sequence>MRGFIGLAAATLASFFTQSLADPTVAHPGGVDDIIITNDNILNSTTTREFKTESAFKINAAQSGAFPINVLNNFGSGMYVYVTGKDASNVPVLLGTNGQYVYPQADNTGVPKQITANIGFQLNAQGQNTQIVLPQALISARIWFAQGQLKFYTVKDGNGVSAIVEPSAANPADPSAGVQWGFIEFNYDGTTIYANISYVDFVGIPLGMGLTLATGESQIVQGLQAGAVNNICSGVKSQASADGQIWDRLCTVSSSGKALRVLSPNLYTSANAGAFNGYYDNYVNQVWSKYTSQDLTINTQVSAGNVACRVSNNQLSCAGDNRAYPKPTTADIWGCNSGPFAIIASDNDVHRAVVPRLCAAFTRTTLLLAGGNVQPSLGASSYYTMNPTSHYSRIVHQYETNSIGYAFSYDDVNPSGQNAAGVVAGANPTNLKITVGGWS</sequence>
<evidence type="ECO:0000256" key="1">
    <source>
        <dbReference type="SAM" id="SignalP"/>
    </source>
</evidence>
<evidence type="ECO:0000259" key="2">
    <source>
        <dbReference type="PROSITE" id="PS52006"/>
    </source>
</evidence>
<dbReference type="Proteomes" id="UP000319160">
    <property type="component" value="Unassembled WGS sequence"/>
</dbReference>
<dbReference type="InterPro" id="IPR037176">
    <property type="entry name" value="Osmotin/thaumatin-like_sf"/>
</dbReference>
<reference evidence="4" key="1">
    <citation type="submission" date="2019-06" db="EMBL/GenBank/DDBJ databases">
        <title>Draft genome sequence of the griseofulvin-producing fungus Xylaria cubensis strain G536.</title>
        <authorList>
            <person name="Mead M.E."/>
            <person name="Raja H.A."/>
            <person name="Steenwyk J.L."/>
            <person name="Knowles S.L."/>
            <person name="Oberlies N.H."/>
            <person name="Rokas A."/>
        </authorList>
    </citation>
    <scope>NUCLEOTIDE SEQUENCE [LARGE SCALE GENOMIC DNA]</scope>
    <source>
        <strain evidence="4">G536</strain>
    </source>
</reference>
<comment type="caution">
    <text evidence="3">The sequence shown here is derived from an EMBL/GenBank/DDBJ whole genome shotgun (WGS) entry which is preliminary data.</text>
</comment>
<feature type="chain" id="PRO_5021758165" description="GH64 domain-containing protein" evidence="1">
    <location>
        <begin position="22"/>
        <end position="439"/>
    </location>
</feature>
<protein>
    <recommendedName>
        <fullName evidence="2">GH64 domain-containing protein</fullName>
    </recommendedName>
</protein>
<dbReference type="Gene3D" id="3.30.920.50">
    <property type="entry name" value="Beta-1,3-glucanase, C-terminal domain"/>
    <property type="match status" value="1"/>
</dbReference>
<dbReference type="InterPro" id="IPR042517">
    <property type="entry name" value="Glyco_hydro_64_N_2"/>
</dbReference>
<name>A0A553HVA2_9PEZI</name>
<organism evidence="3 4">
    <name type="scientific">Xylaria flabelliformis</name>
    <dbReference type="NCBI Taxonomy" id="2512241"/>
    <lineage>
        <taxon>Eukaryota</taxon>
        <taxon>Fungi</taxon>
        <taxon>Dikarya</taxon>
        <taxon>Ascomycota</taxon>
        <taxon>Pezizomycotina</taxon>
        <taxon>Sordariomycetes</taxon>
        <taxon>Xylariomycetidae</taxon>
        <taxon>Xylariales</taxon>
        <taxon>Xylariaceae</taxon>
        <taxon>Xylaria</taxon>
    </lineage>
</organism>
<dbReference type="InterPro" id="IPR032477">
    <property type="entry name" value="Glyco_hydro_64"/>
</dbReference>
<dbReference type="OrthoDB" id="10058186at2759"/>
<proteinExistence type="predicted"/>
<dbReference type="EMBL" id="VFLP01000041">
    <property type="protein sequence ID" value="TRX91888.1"/>
    <property type="molecule type" value="Genomic_DNA"/>
</dbReference>
<accession>A0A553HVA2</accession>
<feature type="signal peptide" evidence="1">
    <location>
        <begin position="1"/>
        <end position="21"/>
    </location>
</feature>
<dbReference type="Gene3D" id="2.60.110.10">
    <property type="entry name" value="Thaumatin"/>
    <property type="match status" value="1"/>
</dbReference>